<gene>
    <name evidence="1" type="ORF">J2I48_21540</name>
</gene>
<comment type="caution">
    <text evidence="1">The sequence shown here is derived from an EMBL/GenBank/DDBJ whole genome shotgun (WGS) entry which is preliminary data.</text>
</comment>
<dbReference type="EMBL" id="JAFMYU010000021">
    <property type="protein sequence ID" value="MBO0933607.1"/>
    <property type="molecule type" value="Genomic_DNA"/>
</dbReference>
<name>A0A939JY35_9BACT</name>
<evidence type="ECO:0000313" key="2">
    <source>
        <dbReference type="Proteomes" id="UP000664795"/>
    </source>
</evidence>
<keyword evidence="2" id="KW-1185">Reference proteome</keyword>
<organism evidence="1 2">
    <name type="scientific">Fibrella aquatilis</name>
    <dbReference type="NCBI Taxonomy" id="2817059"/>
    <lineage>
        <taxon>Bacteria</taxon>
        <taxon>Pseudomonadati</taxon>
        <taxon>Bacteroidota</taxon>
        <taxon>Cytophagia</taxon>
        <taxon>Cytophagales</taxon>
        <taxon>Spirosomataceae</taxon>
        <taxon>Fibrella</taxon>
    </lineage>
</organism>
<dbReference type="RefSeq" id="WP_207337572.1">
    <property type="nucleotide sequence ID" value="NZ_JAFMYU010000021.1"/>
</dbReference>
<dbReference type="Proteomes" id="UP000664795">
    <property type="component" value="Unassembled WGS sequence"/>
</dbReference>
<sequence>MYQLAFRSDQAYFPNDEFAQHLYSFSIIVIGNRTPIRDPRIEITVIDTLQRAFATDPLLIISYVCSLDNDMERNRRILFGQWYLRHSEGYIRLPFSHELSRVYAAAIFRKDHPDQEAISAAFNREYNRK</sequence>
<proteinExistence type="predicted"/>
<evidence type="ECO:0000313" key="1">
    <source>
        <dbReference type="EMBL" id="MBO0933607.1"/>
    </source>
</evidence>
<reference evidence="1 2" key="1">
    <citation type="submission" date="2021-03" db="EMBL/GenBank/DDBJ databases">
        <title>Fibrella sp. HMF5036 genome sequencing and assembly.</title>
        <authorList>
            <person name="Kang H."/>
            <person name="Kim H."/>
            <person name="Bae S."/>
            <person name="Joh K."/>
        </authorList>
    </citation>
    <scope>NUCLEOTIDE SEQUENCE [LARGE SCALE GENOMIC DNA]</scope>
    <source>
        <strain evidence="1 2">HMF5036</strain>
    </source>
</reference>
<dbReference type="AlphaFoldDB" id="A0A939JY35"/>
<accession>A0A939JY35</accession>
<protein>
    <submittedName>
        <fullName evidence="1">Uncharacterized protein</fullName>
    </submittedName>
</protein>